<dbReference type="InterPro" id="IPR035979">
    <property type="entry name" value="RBD_domain_sf"/>
</dbReference>
<dbReference type="EMBL" id="LGRX02027603">
    <property type="protein sequence ID" value="KAK3249079.1"/>
    <property type="molecule type" value="Genomic_DNA"/>
</dbReference>
<dbReference type="Pfam" id="PF00076">
    <property type="entry name" value="RRM_1"/>
    <property type="match status" value="1"/>
</dbReference>
<dbReference type="PANTHER" id="PTHR19965:SF35">
    <property type="entry name" value="RNA ANNEALING PROTEIN YRA1"/>
    <property type="match status" value="1"/>
</dbReference>
<dbReference type="SUPFAM" id="SSF54928">
    <property type="entry name" value="RNA-binding domain, RBD"/>
    <property type="match status" value="1"/>
</dbReference>
<comment type="caution">
    <text evidence="5">The sequence shown here is derived from an EMBL/GenBank/DDBJ whole genome shotgun (WGS) entry which is preliminary data.</text>
</comment>
<evidence type="ECO:0000259" key="4">
    <source>
        <dbReference type="PROSITE" id="PS50102"/>
    </source>
</evidence>
<evidence type="ECO:0000313" key="6">
    <source>
        <dbReference type="Proteomes" id="UP001190700"/>
    </source>
</evidence>
<protein>
    <recommendedName>
        <fullName evidence="4">RRM domain-containing protein</fullName>
    </recommendedName>
</protein>
<dbReference type="GO" id="GO:0006406">
    <property type="term" value="P:mRNA export from nucleus"/>
    <property type="evidence" value="ECO:0007669"/>
    <property type="project" value="TreeGrafter"/>
</dbReference>
<feature type="domain" description="RRM" evidence="4">
    <location>
        <begin position="181"/>
        <end position="258"/>
    </location>
</feature>
<dbReference type="Gene3D" id="3.30.70.330">
    <property type="match status" value="1"/>
</dbReference>
<dbReference type="AlphaFoldDB" id="A0AAE0C7F5"/>
<keyword evidence="1 2" id="KW-0694">RNA-binding</keyword>
<accession>A0AAE0C7F5</accession>
<organism evidence="5 6">
    <name type="scientific">Cymbomonas tetramitiformis</name>
    <dbReference type="NCBI Taxonomy" id="36881"/>
    <lineage>
        <taxon>Eukaryota</taxon>
        <taxon>Viridiplantae</taxon>
        <taxon>Chlorophyta</taxon>
        <taxon>Pyramimonadophyceae</taxon>
        <taxon>Pyramimonadales</taxon>
        <taxon>Pyramimonadaceae</taxon>
        <taxon>Cymbomonas</taxon>
    </lineage>
</organism>
<evidence type="ECO:0000256" key="1">
    <source>
        <dbReference type="ARBA" id="ARBA00022884"/>
    </source>
</evidence>
<gene>
    <name evidence="5" type="ORF">CYMTET_41486</name>
</gene>
<dbReference type="GO" id="GO:0003729">
    <property type="term" value="F:mRNA binding"/>
    <property type="evidence" value="ECO:0007669"/>
    <property type="project" value="TreeGrafter"/>
</dbReference>
<dbReference type="PROSITE" id="PS50102">
    <property type="entry name" value="RRM"/>
    <property type="match status" value="1"/>
</dbReference>
<dbReference type="GO" id="GO:0005634">
    <property type="term" value="C:nucleus"/>
    <property type="evidence" value="ECO:0007669"/>
    <property type="project" value="TreeGrafter"/>
</dbReference>
<name>A0AAE0C7F5_9CHLO</name>
<dbReference type="InterPro" id="IPR051229">
    <property type="entry name" value="ALYREF_mRNA_export"/>
</dbReference>
<evidence type="ECO:0000256" key="2">
    <source>
        <dbReference type="PROSITE-ProRule" id="PRU00176"/>
    </source>
</evidence>
<proteinExistence type="predicted"/>
<dbReference type="PANTHER" id="PTHR19965">
    <property type="entry name" value="RNA AND EXPORT FACTOR BINDING PROTEIN"/>
    <property type="match status" value="1"/>
</dbReference>
<dbReference type="SMART" id="SM00360">
    <property type="entry name" value="RRM"/>
    <property type="match status" value="1"/>
</dbReference>
<evidence type="ECO:0000256" key="3">
    <source>
        <dbReference type="SAM" id="MobiDB-lite"/>
    </source>
</evidence>
<feature type="region of interest" description="Disordered" evidence="3">
    <location>
        <begin position="1"/>
        <end position="58"/>
    </location>
</feature>
<dbReference type="InterPro" id="IPR000504">
    <property type="entry name" value="RRM_dom"/>
</dbReference>
<feature type="compositionally biased region" description="Low complexity" evidence="3">
    <location>
        <begin position="10"/>
        <end position="26"/>
    </location>
</feature>
<evidence type="ECO:0000313" key="5">
    <source>
        <dbReference type="EMBL" id="KAK3249079.1"/>
    </source>
</evidence>
<dbReference type="Proteomes" id="UP001190700">
    <property type="component" value="Unassembled WGS sequence"/>
</dbReference>
<dbReference type="InterPro" id="IPR012677">
    <property type="entry name" value="Nucleotide-bd_a/b_plait_sf"/>
</dbReference>
<sequence>MVLPTRSRSRSQSLSASIPSESPSDSLHGNSTADSKDKNGSLGVRSPGIGETSQHKKRTLRKVNARLFLHSDEGPEGLGMSLEQVIRKQAQMRRARASRKKISQLSRLNPYARSYKPGRNSRFKYHKLLTPARDRKLYSSTVKDWPQDLYSTERFGSNGNEEPHHKVYFTNTEEISRGPGTLVYISNLHDFTTGEDIKQLMAAVGIVKWTCMYVNDNNESLGTAEVSFCMYSDALHACETYDNRLLDGNRIRVSTNRPVAKKIDNVESSEPISRQEPYPHSQLISTLSQQAAQYDRDDALALMEKVDEWHEIRNAGDASDDWSAKQLLGVILQWATEVQR</sequence>
<keyword evidence="6" id="KW-1185">Reference proteome</keyword>
<reference evidence="5 6" key="1">
    <citation type="journal article" date="2015" name="Genome Biol. Evol.">
        <title>Comparative Genomics of a Bacterivorous Green Alga Reveals Evolutionary Causalities and Consequences of Phago-Mixotrophic Mode of Nutrition.</title>
        <authorList>
            <person name="Burns J.A."/>
            <person name="Paasch A."/>
            <person name="Narechania A."/>
            <person name="Kim E."/>
        </authorList>
    </citation>
    <scope>NUCLEOTIDE SEQUENCE [LARGE SCALE GENOMIC DNA]</scope>
    <source>
        <strain evidence="5 6">PLY_AMNH</strain>
    </source>
</reference>